<accession>A0A4S4D157</accession>
<dbReference type="EMBL" id="SDRB02013098">
    <property type="protein sequence ID" value="THF95950.1"/>
    <property type="molecule type" value="Genomic_DNA"/>
</dbReference>
<evidence type="ECO:0000313" key="1">
    <source>
        <dbReference type="EMBL" id="THF95950.1"/>
    </source>
</evidence>
<comment type="caution">
    <text evidence="1">The sequence shown here is derived from an EMBL/GenBank/DDBJ whole genome shotgun (WGS) entry which is preliminary data.</text>
</comment>
<name>A0A4S4D157_CAMSN</name>
<evidence type="ECO:0000313" key="2">
    <source>
        <dbReference type="Proteomes" id="UP000306102"/>
    </source>
</evidence>
<reference evidence="1 2" key="1">
    <citation type="journal article" date="2018" name="Proc. Natl. Acad. Sci. U.S.A.">
        <title>Draft genome sequence of Camellia sinensis var. sinensis provides insights into the evolution of the tea genome and tea quality.</title>
        <authorList>
            <person name="Wei C."/>
            <person name="Yang H."/>
            <person name="Wang S."/>
            <person name="Zhao J."/>
            <person name="Liu C."/>
            <person name="Gao L."/>
            <person name="Xia E."/>
            <person name="Lu Y."/>
            <person name="Tai Y."/>
            <person name="She G."/>
            <person name="Sun J."/>
            <person name="Cao H."/>
            <person name="Tong W."/>
            <person name="Gao Q."/>
            <person name="Li Y."/>
            <person name="Deng W."/>
            <person name="Jiang X."/>
            <person name="Wang W."/>
            <person name="Chen Q."/>
            <person name="Zhang S."/>
            <person name="Li H."/>
            <person name="Wu J."/>
            <person name="Wang P."/>
            <person name="Li P."/>
            <person name="Shi C."/>
            <person name="Zheng F."/>
            <person name="Jian J."/>
            <person name="Huang B."/>
            <person name="Shan D."/>
            <person name="Shi M."/>
            <person name="Fang C."/>
            <person name="Yue Y."/>
            <person name="Li F."/>
            <person name="Li D."/>
            <person name="Wei S."/>
            <person name="Han B."/>
            <person name="Jiang C."/>
            <person name="Yin Y."/>
            <person name="Xia T."/>
            <person name="Zhang Z."/>
            <person name="Bennetzen J.L."/>
            <person name="Zhao S."/>
            <person name="Wan X."/>
        </authorList>
    </citation>
    <scope>NUCLEOTIDE SEQUENCE [LARGE SCALE GENOMIC DNA]</scope>
    <source>
        <strain evidence="2">cv. Shuchazao</strain>
        <tissue evidence="1">Leaf</tissue>
    </source>
</reference>
<organism evidence="1 2">
    <name type="scientific">Camellia sinensis var. sinensis</name>
    <name type="common">China tea</name>
    <dbReference type="NCBI Taxonomy" id="542762"/>
    <lineage>
        <taxon>Eukaryota</taxon>
        <taxon>Viridiplantae</taxon>
        <taxon>Streptophyta</taxon>
        <taxon>Embryophyta</taxon>
        <taxon>Tracheophyta</taxon>
        <taxon>Spermatophyta</taxon>
        <taxon>Magnoliopsida</taxon>
        <taxon>eudicotyledons</taxon>
        <taxon>Gunneridae</taxon>
        <taxon>Pentapetalae</taxon>
        <taxon>asterids</taxon>
        <taxon>Ericales</taxon>
        <taxon>Theaceae</taxon>
        <taxon>Camellia</taxon>
    </lineage>
</organism>
<dbReference type="PANTHER" id="PTHR36351">
    <property type="entry name" value="EMBRYO SAC DEVELOPMENT ARREST 12"/>
    <property type="match status" value="1"/>
</dbReference>
<sequence>MNFTAVVKETDCFFLTVLKCMRRNRRLKPKQKQGGGGSGVEFVNYLPEELLLLQRNQPELNNLGHYNQIVSPEFLNYNKRLMNLEIQRKNYTMPMNSNVISTMNLDFDSDLGLDSDSDLFSEERFGDSIK</sequence>
<gene>
    <name evidence="1" type="ORF">TEA_006690</name>
</gene>
<keyword evidence="2" id="KW-1185">Reference proteome</keyword>
<protein>
    <submittedName>
        <fullName evidence="1">Uncharacterized protein</fullName>
    </submittedName>
</protein>
<dbReference type="PANTHER" id="PTHR36351:SF1">
    <property type="entry name" value="EMBRYO SAC DEVELOPMENT ARREST 12"/>
    <property type="match status" value="1"/>
</dbReference>
<dbReference type="Proteomes" id="UP000306102">
    <property type="component" value="Unassembled WGS sequence"/>
</dbReference>
<proteinExistence type="predicted"/>
<dbReference type="AlphaFoldDB" id="A0A4S4D157"/>